<evidence type="ECO:0000313" key="12">
    <source>
        <dbReference type="Proteomes" id="UP000078561"/>
    </source>
</evidence>
<proteinExistence type="inferred from homology"/>
<dbReference type="InterPro" id="IPR036345">
    <property type="entry name" value="ExoRNase_PH_dom2_sf"/>
</dbReference>
<dbReference type="InParanoid" id="A0A163LYI3"/>
<dbReference type="PANTHER" id="PTHR11953">
    <property type="entry name" value="EXOSOME COMPLEX COMPONENT"/>
    <property type="match status" value="1"/>
</dbReference>
<dbReference type="Pfam" id="PF03725">
    <property type="entry name" value="RNase_PH_C"/>
    <property type="match status" value="1"/>
</dbReference>
<dbReference type="GO" id="GO:0071051">
    <property type="term" value="P:poly(A)-dependent snoRNA 3'-end processing"/>
    <property type="evidence" value="ECO:0007669"/>
    <property type="project" value="TreeGrafter"/>
</dbReference>
<evidence type="ECO:0000256" key="8">
    <source>
        <dbReference type="SAM" id="Phobius"/>
    </source>
</evidence>
<feature type="domain" description="Exoribonuclease phosphorolytic" evidence="9">
    <location>
        <begin position="21"/>
        <end position="151"/>
    </location>
</feature>
<gene>
    <name evidence="11" type="primary">ABSGL_05223.1 scaffold 6851</name>
</gene>
<evidence type="ECO:0000256" key="7">
    <source>
        <dbReference type="ARBA" id="ARBA00077929"/>
    </source>
</evidence>
<dbReference type="CDD" id="cd11370">
    <property type="entry name" value="RNase_PH_RRP41"/>
    <property type="match status" value="1"/>
</dbReference>
<sequence length="380" mass="42202">MSRLELLTPEGLRIDGRRANELRKITAKTSVFSQADGSAYIEQGNTKCLVAVYGPREARHRQQTLADRAIINVEFNVAPFSTSERQKRSKSDKRSLELATFIRQTFEPVIQTNQFPRSQIDVYIQIFQHDGGVLQCCINATTMALIDAGIPMIDFVCACSAGCIDKVPVLDLNNLEETSDTPELTLAILPRTGKVNLVELESRLHIEQLESVTELAKDGCLQVHELLDKVVRQNMDHFIINKATTFFTFSLMNMNWMVPINDGKFFAVMNIFISFLFLVVLRAPLCLLQVSSSTLSTSELGYPRPTMSLATTDNADVATTIETVVVGVIVATEVRSRHRTHRSTSSYFTTLVTTFTDQTMVGAAPSPTLPPQYGPSSSIE</sequence>
<dbReference type="GO" id="GO:0034475">
    <property type="term" value="P:U4 snRNA 3'-end processing"/>
    <property type="evidence" value="ECO:0007669"/>
    <property type="project" value="TreeGrafter"/>
</dbReference>
<keyword evidence="8" id="KW-0812">Transmembrane</keyword>
<feature type="domain" description="Exoribonuclease phosphorolytic" evidence="10">
    <location>
        <begin position="154"/>
        <end position="218"/>
    </location>
</feature>
<dbReference type="InterPro" id="IPR020568">
    <property type="entry name" value="Ribosomal_Su5_D2-typ_SF"/>
</dbReference>
<organism evidence="11">
    <name type="scientific">Absidia glauca</name>
    <name type="common">Pin mould</name>
    <dbReference type="NCBI Taxonomy" id="4829"/>
    <lineage>
        <taxon>Eukaryota</taxon>
        <taxon>Fungi</taxon>
        <taxon>Fungi incertae sedis</taxon>
        <taxon>Mucoromycota</taxon>
        <taxon>Mucoromycotina</taxon>
        <taxon>Mucoromycetes</taxon>
        <taxon>Mucorales</taxon>
        <taxon>Cunninghamellaceae</taxon>
        <taxon>Absidia</taxon>
    </lineage>
</organism>
<dbReference type="GO" id="GO:0016075">
    <property type="term" value="P:rRNA catabolic process"/>
    <property type="evidence" value="ECO:0007669"/>
    <property type="project" value="TreeGrafter"/>
</dbReference>
<dbReference type="InterPro" id="IPR015847">
    <property type="entry name" value="ExoRNase_PH_dom2"/>
</dbReference>
<comment type="similarity">
    <text evidence="3">Belongs to the RNase PH family.</text>
</comment>
<dbReference type="GO" id="GO:0071028">
    <property type="term" value="P:nuclear mRNA surveillance"/>
    <property type="evidence" value="ECO:0007669"/>
    <property type="project" value="TreeGrafter"/>
</dbReference>
<dbReference type="FunCoup" id="A0A163LYI3">
    <property type="interactions" value="498"/>
</dbReference>
<dbReference type="InterPro" id="IPR027408">
    <property type="entry name" value="PNPase/RNase_PH_dom_sf"/>
</dbReference>
<keyword evidence="12" id="KW-1185">Reference proteome</keyword>
<keyword evidence="4" id="KW-0963">Cytoplasm</keyword>
<dbReference type="GO" id="GO:0000176">
    <property type="term" value="C:nuclear exosome (RNase complex)"/>
    <property type="evidence" value="ECO:0007669"/>
    <property type="project" value="TreeGrafter"/>
</dbReference>
<dbReference type="EMBL" id="LT552921">
    <property type="protein sequence ID" value="SAL99578.1"/>
    <property type="molecule type" value="Genomic_DNA"/>
</dbReference>
<keyword evidence="8" id="KW-0472">Membrane</keyword>
<evidence type="ECO:0000256" key="6">
    <source>
        <dbReference type="ARBA" id="ARBA00063066"/>
    </source>
</evidence>
<comment type="subcellular location">
    <subcellularLocation>
        <location evidence="1">Cytoplasm</location>
    </subcellularLocation>
    <subcellularLocation>
        <location evidence="2">Nucleus</location>
        <location evidence="2">Nucleolus</location>
    </subcellularLocation>
</comment>
<evidence type="ECO:0000256" key="2">
    <source>
        <dbReference type="ARBA" id="ARBA00004604"/>
    </source>
</evidence>
<dbReference type="Proteomes" id="UP000078561">
    <property type="component" value="Unassembled WGS sequence"/>
</dbReference>
<accession>A0A163LYI3</accession>
<feature type="transmembrane region" description="Helical" evidence="8">
    <location>
        <begin position="265"/>
        <end position="288"/>
    </location>
</feature>
<dbReference type="SUPFAM" id="SSF55666">
    <property type="entry name" value="Ribonuclease PH domain 2-like"/>
    <property type="match status" value="1"/>
</dbReference>
<evidence type="ECO:0000256" key="4">
    <source>
        <dbReference type="ARBA" id="ARBA00022490"/>
    </source>
</evidence>
<dbReference type="GO" id="GO:0005730">
    <property type="term" value="C:nucleolus"/>
    <property type="evidence" value="ECO:0007669"/>
    <property type="project" value="UniProtKB-SubCell"/>
</dbReference>
<protein>
    <recommendedName>
        <fullName evidence="7">Ribosomal RNA-processing protein 41</fullName>
    </recommendedName>
</protein>
<dbReference type="STRING" id="4829.A0A163LYI3"/>
<evidence type="ECO:0000313" key="11">
    <source>
        <dbReference type="EMBL" id="SAL99578.1"/>
    </source>
</evidence>
<dbReference type="AlphaFoldDB" id="A0A163LYI3"/>
<evidence type="ECO:0000256" key="5">
    <source>
        <dbReference type="ARBA" id="ARBA00022835"/>
    </source>
</evidence>
<feature type="transmembrane region" description="Helical" evidence="8">
    <location>
        <begin position="239"/>
        <end position="259"/>
    </location>
</feature>
<evidence type="ECO:0000259" key="10">
    <source>
        <dbReference type="Pfam" id="PF03725"/>
    </source>
</evidence>
<dbReference type="InterPro" id="IPR001247">
    <property type="entry name" value="ExoRNase_PH_dom1"/>
</dbReference>
<dbReference type="PANTHER" id="PTHR11953:SF0">
    <property type="entry name" value="EXOSOME COMPLEX COMPONENT RRP41"/>
    <property type="match status" value="1"/>
</dbReference>
<comment type="subunit">
    <text evidence="6">Component of the RNA exosome complex. Specifically part of the catalytically inactive RNA exosome core complex (Exo-9) which may associate with the catalytic subunits RRP6 and DIS3 in cytoplasmic- and nuclear-specific RNA exosome complex forms. Exo-9 is formed by a hexameric base ring of RNase PH domain-containing subunits and a cap ring consisting of CSL4, RRP4 and RRP40.</text>
</comment>
<dbReference type="Gene3D" id="3.30.230.70">
    <property type="entry name" value="GHMP Kinase, N-terminal domain"/>
    <property type="match status" value="1"/>
</dbReference>
<evidence type="ECO:0000256" key="3">
    <source>
        <dbReference type="ARBA" id="ARBA00006678"/>
    </source>
</evidence>
<reference evidence="11" key="1">
    <citation type="submission" date="2016-04" db="EMBL/GenBank/DDBJ databases">
        <authorList>
            <person name="Evans L.H."/>
            <person name="Alamgir A."/>
            <person name="Owens N."/>
            <person name="Weber N.D."/>
            <person name="Virtaneva K."/>
            <person name="Barbian K."/>
            <person name="Babar A."/>
            <person name="Rosenke K."/>
        </authorList>
    </citation>
    <scope>NUCLEOTIDE SEQUENCE [LARGE SCALE GENOMIC DNA]</scope>
    <source>
        <strain evidence="11">CBS 101.48</strain>
    </source>
</reference>
<name>A0A163LYI3_ABSGL</name>
<evidence type="ECO:0000259" key="9">
    <source>
        <dbReference type="Pfam" id="PF01138"/>
    </source>
</evidence>
<dbReference type="FunFam" id="3.30.230.70:FF:000004">
    <property type="entry name" value="Exosome complex component Rrp41"/>
    <property type="match status" value="1"/>
</dbReference>
<keyword evidence="8" id="KW-1133">Transmembrane helix</keyword>
<dbReference type="InterPro" id="IPR050080">
    <property type="entry name" value="RNase_PH"/>
</dbReference>
<dbReference type="SUPFAM" id="SSF54211">
    <property type="entry name" value="Ribosomal protein S5 domain 2-like"/>
    <property type="match status" value="1"/>
</dbReference>
<dbReference type="GO" id="GO:0003723">
    <property type="term" value="F:RNA binding"/>
    <property type="evidence" value="ECO:0007669"/>
    <property type="project" value="TreeGrafter"/>
</dbReference>
<evidence type="ECO:0000256" key="1">
    <source>
        <dbReference type="ARBA" id="ARBA00004496"/>
    </source>
</evidence>
<dbReference type="GO" id="GO:0000177">
    <property type="term" value="C:cytoplasmic exosome (RNase complex)"/>
    <property type="evidence" value="ECO:0007669"/>
    <property type="project" value="TreeGrafter"/>
</dbReference>
<dbReference type="OrthoDB" id="437922at2759"/>
<dbReference type="Pfam" id="PF01138">
    <property type="entry name" value="RNase_PH"/>
    <property type="match status" value="1"/>
</dbReference>
<keyword evidence="5" id="KW-0271">Exosome</keyword>